<evidence type="ECO:0000313" key="3">
    <source>
        <dbReference type="EMBL" id="PRZ00176.1"/>
    </source>
</evidence>
<dbReference type="OrthoDB" id="276174at2"/>
<proteinExistence type="inferred from homology"/>
<evidence type="ECO:0000313" key="4">
    <source>
        <dbReference type="Proteomes" id="UP000238308"/>
    </source>
</evidence>
<dbReference type="InterPro" id="IPR051803">
    <property type="entry name" value="TA_system_RelE-like_toxin"/>
</dbReference>
<dbReference type="InterPro" id="IPR007712">
    <property type="entry name" value="RelE/ParE_toxin"/>
</dbReference>
<dbReference type="Proteomes" id="UP000238308">
    <property type="component" value="Unassembled WGS sequence"/>
</dbReference>
<reference evidence="3 4" key="1">
    <citation type="submission" date="2018-03" db="EMBL/GenBank/DDBJ databases">
        <title>Genomic Encyclopedia of Type Strains, Phase III (KMG-III): the genomes of soil and plant-associated and newly described type strains.</title>
        <authorList>
            <person name="Whitman W."/>
        </authorList>
    </citation>
    <scope>NUCLEOTIDE SEQUENCE [LARGE SCALE GENOMIC DNA]</scope>
    <source>
        <strain evidence="3 4">MWH-P2sevCIIIb</strain>
    </source>
</reference>
<gene>
    <name evidence="3" type="ORF">BCM14_0315</name>
</gene>
<protein>
    <submittedName>
        <fullName evidence="3">Toxin ParE1/3/4</fullName>
    </submittedName>
</protein>
<dbReference type="Gene3D" id="3.30.2310.20">
    <property type="entry name" value="RelE-like"/>
    <property type="match status" value="1"/>
</dbReference>
<evidence type="ECO:0000256" key="2">
    <source>
        <dbReference type="ARBA" id="ARBA00022649"/>
    </source>
</evidence>
<dbReference type="AlphaFoldDB" id="A0A2T0XMM9"/>
<dbReference type="RefSeq" id="WP_106226247.1">
    <property type="nucleotide sequence ID" value="NZ_PVTV01000005.1"/>
</dbReference>
<evidence type="ECO:0000256" key="1">
    <source>
        <dbReference type="ARBA" id="ARBA00006226"/>
    </source>
</evidence>
<dbReference type="EMBL" id="PVTV01000005">
    <property type="protein sequence ID" value="PRZ00176.1"/>
    <property type="molecule type" value="Genomic_DNA"/>
</dbReference>
<dbReference type="PANTHER" id="PTHR33755">
    <property type="entry name" value="TOXIN PARE1-RELATED"/>
    <property type="match status" value="1"/>
</dbReference>
<dbReference type="InterPro" id="IPR035093">
    <property type="entry name" value="RelE/ParE_toxin_dom_sf"/>
</dbReference>
<dbReference type="Pfam" id="PF05016">
    <property type="entry name" value="ParE_toxin"/>
    <property type="match status" value="1"/>
</dbReference>
<comment type="similarity">
    <text evidence="1">Belongs to the RelE toxin family.</text>
</comment>
<dbReference type="PANTHER" id="PTHR33755:SF8">
    <property type="entry name" value="TOXIN PARE2"/>
    <property type="match status" value="1"/>
</dbReference>
<accession>A0A2T0XMM9</accession>
<name>A0A2T0XMM9_9BURK</name>
<keyword evidence="2" id="KW-1277">Toxin-antitoxin system</keyword>
<sequence>MTVRTIAPHRHAIADVDDIICYYREQAGTTVAENFAIEIDEAYARLKQHPNIGSPRPALDLDIEGIKSWALKRFPHQIFYEIQNDHVELWRILHPRRDITQVTLSRQRFQ</sequence>
<keyword evidence="4" id="KW-1185">Reference proteome</keyword>
<organism evidence="3 4">
    <name type="scientific">Jezberella montanilacus</name>
    <dbReference type="NCBI Taxonomy" id="323426"/>
    <lineage>
        <taxon>Bacteria</taxon>
        <taxon>Pseudomonadati</taxon>
        <taxon>Pseudomonadota</taxon>
        <taxon>Betaproteobacteria</taxon>
        <taxon>Burkholderiales</taxon>
        <taxon>Alcaligenaceae</taxon>
        <taxon>Jezberella</taxon>
    </lineage>
</organism>
<comment type="caution">
    <text evidence="3">The sequence shown here is derived from an EMBL/GenBank/DDBJ whole genome shotgun (WGS) entry which is preliminary data.</text>
</comment>